<evidence type="ECO:0000313" key="2">
    <source>
        <dbReference type="EMBL" id="CAH1443548.1"/>
    </source>
</evidence>
<comment type="caution">
    <text evidence="2">The sequence shown here is derived from an EMBL/GenBank/DDBJ whole genome shotgun (WGS) entry which is preliminary data.</text>
</comment>
<dbReference type="AlphaFoldDB" id="A0AAU9P0I0"/>
<organism evidence="2 3">
    <name type="scientific">Lactuca virosa</name>
    <dbReference type="NCBI Taxonomy" id="75947"/>
    <lineage>
        <taxon>Eukaryota</taxon>
        <taxon>Viridiplantae</taxon>
        <taxon>Streptophyta</taxon>
        <taxon>Embryophyta</taxon>
        <taxon>Tracheophyta</taxon>
        <taxon>Spermatophyta</taxon>
        <taxon>Magnoliopsida</taxon>
        <taxon>eudicotyledons</taxon>
        <taxon>Gunneridae</taxon>
        <taxon>Pentapetalae</taxon>
        <taxon>asterids</taxon>
        <taxon>campanulids</taxon>
        <taxon>Asterales</taxon>
        <taxon>Asteraceae</taxon>
        <taxon>Cichorioideae</taxon>
        <taxon>Cichorieae</taxon>
        <taxon>Lactucinae</taxon>
        <taxon>Lactuca</taxon>
    </lineage>
</organism>
<proteinExistence type="predicted"/>
<accession>A0AAU9P0I0</accession>
<dbReference type="EMBL" id="CAKMRJ010005492">
    <property type="protein sequence ID" value="CAH1443548.1"/>
    <property type="molecule type" value="Genomic_DNA"/>
</dbReference>
<feature type="region of interest" description="Disordered" evidence="1">
    <location>
        <begin position="91"/>
        <end position="113"/>
    </location>
</feature>
<reference evidence="2 3" key="1">
    <citation type="submission" date="2022-01" db="EMBL/GenBank/DDBJ databases">
        <authorList>
            <person name="Xiong W."/>
            <person name="Schranz E."/>
        </authorList>
    </citation>
    <scope>NUCLEOTIDE SEQUENCE [LARGE SCALE GENOMIC DNA]</scope>
</reference>
<feature type="compositionally biased region" description="Polar residues" evidence="1">
    <location>
        <begin position="99"/>
        <end position="111"/>
    </location>
</feature>
<gene>
    <name evidence="2" type="ORF">LVIROSA_LOCUS29455</name>
</gene>
<keyword evidence="3" id="KW-1185">Reference proteome</keyword>
<evidence type="ECO:0000313" key="3">
    <source>
        <dbReference type="Proteomes" id="UP001157418"/>
    </source>
</evidence>
<evidence type="ECO:0000256" key="1">
    <source>
        <dbReference type="SAM" id="MobiDB-lite"/>
    </source>
</evidence>
<dbReference type="Proteomes" id="UP001157418">
    <property type="component" value="Unassembled WGS sequence"/>
</dbReference>
<protein>
    <submittedName>
        <fullName evidence="2">Uncharacterized protein</fullName>
    </submittedName>
</protein>
<name>A0AAU9P0I0_9ASTR</name>
<sequence>MDGRIKAARTTLLLAVWGRWEASPNSIDKPRHTTSLTPIDMPMMRGVTGSNSQGAITQQIGMANPLADLVGDYFFDGGDAELMVPNTPVVPHRPPTPHGSTSRGISGGQDSNVDDFDDSSLPIIHKNGDKFDDHSIHSAIMNLFWQSMDDVWPTYKSITEKTRR</sequence>